<sequence length="61" mass="6886">MQLKYRVLLSFLVIVLGYKLMITAFRWMNLASDAALYGGIVVLVVTVVGVLTAVRSLWRRT</sequence>
<feature type="transmembrane region" description="Helical" evidence="1">
    <location>
        <begin position="7"/>
        <end position="28"/>
    </location>
</feature>
<evidence type="ECO:0000313" key="3">
    <source>
        <dbReference type="Proteomes" id="UP000006844"/>
    </source>
</evidence>
<proteinExistence type="predicted"/>
<gene>
    <name evidence="2" type="ordered locus">AciPR4_4068</name>
</gene>
<dbReference type="AlphaFoldDB" id="E8V4J2"/>
<evidence type="ECO:0000313" key="2">
    <source>
        <dbReference type="EMBL" id="ADV84816.1"/>
    </source>
</evidence>
<keyword evidence="1" id="KW-0812">Transmembrane</keyword>
<dbReference type="EMBL" id="CP002467">
    <property type="protein sequence ID" value="ADV84816.1"/>
    <property type="molecule type" value="Genomic_DNA"/>
</dbReference>
<name>E8V4J2_TERSS</name>
<dbReference type="HOGENOM" id="CLU_2921228_0_0_0"/>
<feature type="transmembrane region" description="Helical" evidence="1">
    <location>
        <begin position="34"/>
        <end position="58"/>
    </location>
</feature>
<dbReference type="KEGG" id="tsa:AciPR4_4068"/>
<dbReference type="Proteomes" id="UP000006844">
    <property type="component" value="Chromosome"/>
</dbReference>
<evidence type="ECO:0000256" key="1">
    <source>
        <dbReference type="SAM" id="Phobius"/>
    </source>
</evidence>
<accession>E8V4J2</accession>
<dbReference type="RefSeq" id="WP_013570546.1">
    <property type="nucleotide sequence ID" value="NC_014963.1"/>
</dbReference>
<reference evidence="2 3" key="1">
    <citation type="journal article" date="2012" name="Stand. Genomic Sci.">
        <title>Complete genome sequence of Terriglobus saanensis type strain SP1PR4(T), an Acidobacteria from tundra soil.</title>
        <authorList>
            <person name="Rawat S.R."/>
            <person name="Mannisto M.K."/>
            <person name="Starovoytov V."/>
            <person name="Goodwin L."/>
            <person name="Nolan M."/>
            <person name="Hauser L."/>
            <person name="Land M."/>
            <person name="Davenport K.W."/>
            <person name="Woyke T."/>
            <person name="Haggblom M.M."/>
        </authorList>
    </citation>
    <scope>NUCLEOTIDE SEQUENCE</scope>
    <source>
        <strain evidence="3">ATCC BAA-1853 / DSM 23119 / SP1PR4</strain>
    </source>
</reference>
<protein>
    <submittedName>
        <fullName evidence="2">Uncharacterized protein</fullName>
    </submittedName>
</protein>
<keyword evidence="1" id="KW-0472">Membrane</keyword>
<keyword evidence="1" id="KW-1133">Transmembrane helix</keyword>
<keyword evidence="3" id="KW-1185">Reference proteome</keyword>
<organism evidence="2 3">
    <name type="scientific">Terriglobus saanensis (strain ATCC BAA-1853 / DSM 23119 / SP1PR4)</name>
    <dbReference type="NCBI Taxonomy" id="401053"/>
    <lineage>
        <taxon>Bacteria</taxon>
        <taxon>Pseudomonadati</taxon>
        <taxon>Acidobacteriota</taxon>
        <taxon>Terriglobia</taxon>
        <taxon>Terriglobales</taxon>
        <taxon>Acidobacteriaceae</taxon>
        <taxon>Terriglobus</taxon>
    </lineage>
</organism>
<dbReference type="STRING" id="401053.AciPR4_4068"/>